<dbReference type="EMBL" id="BPLR01011973">
    <property type="protein sequence ID" value="GIY50402.1"/>
    <property type="molecule type" value="Genomic_DNA"/>
</dbReference>
<dbReference type="AlphaFoldDB" id="A0AAV4TYY8"/>
<comment type="caution">
    <text evidence="1">The sequence shown here is derived from an EMBL/GenBank/DDBJ whole genome shotgun (WGS) entry which is preliminary data.</text>
</comment>
<sequence length="123" mass="14207">MLQLPLLNGESLASGKSDCPCLQSSRYHITPFKIRLPLATMDCFGHFEGSSDYHLVPSILARVWGRPLFLSLEGSWHPGHDDEVSWHKKKMVPWKYIISIIEVNAERFDIFKFLPMVQDHPSW</sequence>
<dbReference type="Proteomes" id="UP001054945">
    <property type="component" value="Unassembled WGS sequence"/>
</dbReference>
<evidence type="ECO:0000313" key="1">
    <source>
        <dbReference type="EMBL" id="GIY50402.1"/>
    </source>
</evidence>
<name>A0AAV4TYY8_CAEEX</name>
<accession>A0AAV4TYY8</accession>
<reference evidence="1 2" key="1">
    <citation type="submission" date="2021-06" db="EMBL/GenBank/DDBJ databases">
        <title>Caerostris extrusa draft genome.</title>
        <authorList>
            <person name="Kono N."/>
            <person name="Arakawa K."/>
        </authorList>
    </citation>
    <scope>NUCLEOTIDE SEQUENCE [LARGE SCALE GENOMIC DNA]</scope>
</reference>
<protein>
    <submittedName>
        <fullName evidence="1">Uncharacterized protein</fullName>
    </submittedName>
</protein>
<gene>
    <name evidence="1" type="ORF">CEXT_148331</name>
</gene>
<proteinExistence type="predicted"/>
<evidence type="ECO:0000313" key="2">
    <source>
        <dbReference type="Proteomes" id="UP001054945"/>
    </source>
</evidence>
<organism evidence="1 2">
    <name type="scientific">Caerostris extrusa</name>
    <name type="common">Bark spider</name>
    <name type="synonym">Caerostris bankana</name>
    <dbReference type="NCBI Taxonomy" id="172846"/>
    <lineage>
        <taxon>Eukaryota</taxon>
        <taxon>Metazoa</taxon>
        <taxon>Ecdysozoa</taxon>
        <taxon>Arthropoda</taxon>
        <taxon>Chelicerata</taxon>
        <taxon>Arachnida</taxon>
        <taxon>Araneae</taxon>
        <taxon>Araneomorphae</taxon>
        <taxon>Entelegynae</taxon>
        <taxon>Araneoidea</taxon>
        <taxon>Araneidae</taxon>
        <taxon>Caerostris</taxon>
    </lineage>
</organism>
<keyword evidence="2" id="KW-1185">Reference proteome</keyword>